<evidence type="ECO:0000256" key="1">
    <source>
        <dbReference type="ARBA" id="ARBA00007963"/>
    </source>
</evidence>
<dbReference type="Proteomes" id="UP000230859">
    <property type="component" value="Unassembled WGS sequence"/>
</dbReference>
<evidence type="ECO:0000259" key="5">
    <source>
        <dbReference type="Pfam" id="PF01951"/>
    </source>
</evidence>
<keyword evidence="3" id="KW-0479">Metal-binding</keyword>
<dbReference type="InterPro" id="IPR002804">
    <property type="entry name" value="Archease"/>
</dbReference>
<dbReference type="EMBL" id="PCVY01000062">
    <property type="protein sequence ID" value="PIQ85750.1"/>
    <property type="molecule type" value="Genomic_DNA"/>
</dbReference>
<dbReference type="SUPFAM" id="SSF69819">
    <property type="entry name" value="MTH1598-like"/>
    <property type="match status" value="1"/>
</dbReference>
<protein>
    <submittedName>
        <fullName evidence="6">Archease</fullName>
    </submittedName>
</protein>
<dbReference type="PANTHER" id="PTHR12682:SF11">
    <property type="entry name" value="PROTEIN ARCHEASE"/>
    <property type="match status" value="1"/>
</dbReference>
<evidence type="ECO:0000256" key="2">
    <source>
        <dbReference type="ARBA" id="ARBA00022694"/>
    </source>
</evidence>
<dbReference type="GO" id="GO:0008033">
    <property type="term" value="P:tRNA processing"/>
    <property type="evidence" value="ECO:0007669"/>
    <property type="project" value="UniProtKB-KW"/>
</dbReference>
<evidence type="ECO:0000256" key="3">
    <source>
        <dbReference type="ARBA" id="ARBA00022723"/>
    </source>
</evidence>
<evidence type="ECO:0000313" key="7">
    <source>
        <dbReference type="Proteomes" id="UP000230859"/>
    </source>
</evidence>
<comment type="similarity">
    <text evidence="1">Belongs to the archease family.</text>
</comment>
<evidence type="ECO:0000256" key="4">
    <source>
        <dbReference type="ARBA" id="ARBA00022837"/>
    </source>
</evidence>
<name>A0A2H0LMU1_9BACT</name>
<proteinExistence type="inferred from homology"/>
<gene>
    <name evidence="6" type="ORF">COV74_07585</name>
</gene>
<dbReference type="Gene3D" id="3.55.10.10">
    <property type="entry name" value="Archease domain"/>
    <property type="match status" value="1"/>
</dbReference>
<sequence>MPQSRRGFKAFDHTADLGFEVWGDTFESIFEEAASALFSVITDLDQIEANESRVIELRSTSGEELFLSWLKELLFLFEKERIVFSKFKIEALTFEALKAVIGGEKLTSTKHPLGREVKAVTDHQLLFRKTKKGFLARFIIDI</sequence>
<dbReference type="AlphaFoldDB" id="A0A2H0LMU1"/>
<dbReference type="Pfam" id="PF01951">
    <property type="entry name" value="Archease"/>
    <property type="match status" value="1"/>
</dbReference>
<comment type="caution">
    <text evidence="6">The sequence shown here is derived from an EMBL/GenBank/DDBJ whole genome shotgun (WGS) entry which is preliminary data.</text>
</comment>
<dbReference type="InterPro" id="IPR036820">
    <property type="entry name" value="Archease_dom_sf"/>
</dbReference>
<dbReference type="InterPro" id="IPR023572">
    <property type="entry name" value="Archease_dom"/>
</dbReference>
<reference evidence="6 7" key="1">
    <citation type="submission" date="2017-09" db="EMBL/GenBank/DDBJ databases">
        <title>Depth-based differentiation of microbial function through sediment-hosted aquifers and enrichment of novel symbionts in the deep terrestrial subsurface.</title>
        <authorList>
            <person name="Probst A.J."/>
            <person name="Ladd B."/>
            <person name="Jarett J.K."/>
            <person name="Geller-Mcgrath D.E."/>
            <person name="Sieber C.M."/>
            <person name="Emerson J.B."/>
            <person name="Anantharaman K."/>
            <person name="Thomas B.C."/>
            <person name="Malmstrom R."/>
            <person name="Stieglmeier M."/>
            <person name="Klingl A."/>
            <person name="Woyke T."/>
            <person name="Ryan C.M."/>
            <person name="Banfield J.F."/>
        </authorList>
    </citation>
    <scope>NUCLEOTIDE SEQUENCE [LARGE SCALE GENOMIC DNA]</scope>
    <source>
        <strain evidence="6">CG11_big_fil_rev_8_21_14_0_20_45_26</strain>
    </source>
</reference>
<evidence type="ECO:0000313" key="6">
    <source>
        <dbReference type="EMBL" id="PIQ85750.1"/>
    </source>
</evidence>
<accession>A0A2H0LMU1</accession>
<dbReference type="GO" id="GO:0046872">
    <property type="term" value="F:metal ion binding"/>
    <property type="evidence" value="ECO:0007669"/>
    <property type="project" value="UniProtKB-KW"/>
</dbReference>
<dbReference type="PANTHER" id="PTHR12682">
    <property type="entry name" value="ARCHEASE"/>
    <property type="match status" value="1"/>
</dbReference>
<organism evidence="6 7">
    <name type="scientific">Candidatus Abzuiibacterium crystallinum</name>
    <dbReference type="NCBI Taxonomy" id="1974748"/>
    <lineage>
        <taxon>Bacteria</taxon>
        <taxon>Pseudomonadati</taxon>
        <taxon>Candidatus Omnitrophota</taxon>
        <taxon>Candidatus Abzuiibacterium</taxon>
    </lineage>
</organism>
<keyword evidence="4" id="KW-0106">Calcium</keyword>
<feature type="domain" description="Archease" evidence="5">
    <location>
        <begin position="8"/>
        <end position="142"/>
    </location>
</feature>
<keyword evidence="2" id="KW-0819">tRNA processing</keyword>